<dbReference type="Gene3D" id="3.30.470.20">
    <property type="entry name" value="ATP-grasp fold, B domain"/>
    <property type="match status" value="1"/>
</dbReference>
<accession>A0A364LGG0</accession>
<name>A0A364LGG0_9GAMM</name>
<sequence length="385" mass="45819">MKFLIPTDLNDTHTLFVKFALERVNHEVRLLYPADFPTRQTNSVYIKKGEYEWRCSDCYESVLNNHYDVVWWRGIRTFIPREALHADDYEFTLKENALFYDSLFENLNDDAWWVNSKEASNRARSKLLQLKLAQECGLLVPYTLCSNDPLEIRHFVIHNEDKTGVIYKPLTTSCWHEEKQIKMTNPSQVRFLGLPPNKVLQLTPGIYQMEVKKDYEIVINCFGDFMVAAKLVDRSPEKSTLNWQSIAQGQVEVEPYEAPEELQKKLRLLMSKLGLVYGSFSFIRDSEGQYIFNEAHDDRQILWLEECNPEFRILDIFVQFLQSKTIKFKWQPKKFQHSLERYRAQVSSAFTENRDYRLDLNNLPFESMDYVMKITYDKDWWRPYD</sequence>
<dbReference type="RefSeq" id="WP_112220540.1">
    <property type="nucleotide sequence ID" value="NZ_MVJN01000012.1"/>
</dbReference>
<dbReference type="Proteomes" id="UP000249458">
    <property type="component" value="Unassembled WGS sequence"/>
</dbReference>
<evidence type="ECO:0008006" key="3">
    <source>
        <dbReference type="Google" id="ProtNLM"/>
    </source>
</evidence>
<evidence type="ECO:0000313" key="1">
    <source>
        <dbReference type="EMBL" id="RAP35026.1"/>
    </source>
</evidence>
<organism evidence="1 2">
    <name type="scientific">Legionella quinlivanii</name>
    <dbReference type="NCBI Taxonomy" id="45073"/>
    <lineage>
        <taxon>Bacteria</taxon>
        <taxon>Pseudomonadati</taxon>
        <taxon>Pseudomonadota</taxon>
        <taxon>Gammaproteobacteria</taxon>
        <taxon>Legionellales</taxon>
        <taxon>Legionellaceae</taxon>
        <taxon>Legionella</taxon>
    </lineage>
</organism>
<proteinExistence type="predicted"/>
<dbReference type="SUPFAM" id="SSF56059">
    <property type="entry name" value="Glutathione synthetase ATP-binding domain-like"/>
    <property type="match status" value="1"/>
</dbReference>
<dbReference type="AlphaFoldDB" id="A0A364LGG0"/>
<protein>
    <recommendedName>
        <fullName evidence="3">ATP-grasp domain-containing protein</fullName>
    </recommendedName>
</protein>
<reference evidence="1 2" key="1">
    <citation type="submission" date="2017-02" db="EMBL/GenBank/DDBJ databases">
        <title>Legionella quilivanii strain from human: case report and whole genome sequencing analysis.</title>
        <authorList>
            <person name="Lalancette C."/>
            <person name="Leduc J.-M."/>
            <person name="Levesque S."/>
            <person name="Fournier E."/>
            <person name="Saoud J."/>
            <person name="Faucher S.P."/>
            <person name="Bernard K."/>
            <person name="Martineau C."/>
            <person name="Longtin J."/>
        </authorList>
    </citation>
    <scope>NUCLEOTIDE SEQUENCE [LARGE SCALE GENOMIC DNA]</scope>
    <source>
        <strain evidence="1 2">ID143958</strain>
    </source>
</reference>
<gene>
    <name evidence="1" type="ORF">B1207_14095</name>
</gene>
<evidence type="ECO:0000313" key="2">
    <source>
        <dbReference type="Proteomes" id="UP000249458"/>
    </source>
</evidence>
<dbReference type="EMBL" id="MVJN01000012">
    <property type="protein sequence ID" value="RAP35026.1"/>
    <property type="molecule type" value="Genomic_DNA"/>
</dbReference>
<comment type="caution">
    <text evidence="1">The sequence shown here is derived from an EMBL/GenBank/DDBJ whole genome shotgun (WGS) entry which is preliminary data.</text>
</comment>